<name>A0A1H9S3J4_FLAFI</name>
<feature type="domain" description="Calx-beta" evidence="5">
    <location>
        <begin position="155"/>
        <end position="235"/>
    </location>
</feature>
<reference evidence="7" key="1">
    <citation type="submission" date="2016-10" db="EMBL/GenBank/DDBJ databases">
        <authorList>
            <person name="Varghese N."/>
            <person name="Submissions S."/>
        </authorList>
    </citation>
    <scope>NUCLEOTIDE SEQUENCE [LARGE SCALE GENOMIC DNA]</scope>
    <source>
        <strain evidence="7">DSM 15719</strain>
    </source>
</reference>
<keyword evidence="1" id="KW-0732">Signal</keyword>
<feature type="non-terminal residue" evidence="6">
    <location>
        <position position="1"/>
    </location>
</feature>
<dbReference type="InterPro" id="IPR038081">
    <property type="entry name" value="CalX-like_sf"/>
</dbReference>
<keyword evidence="4" id="KW-0406">Ion transport</keyword>
<feature type="domain" description="Calx-beta" evidence="5">
    <location>
        <begin position="359"/>
        <end position="450"/>
    </location>
</feature>
<evidence type="ECO:0000256" key="2">
    <source>
        <dbReference type="ARBA" id="ARBA00022737"/>
    </source>
</evidence>
<proteinExistence type="predicted"/>
<feature type="non-terminal residue" evidence="6">
    <location>
        <position position="602"/>
    </location>
</feature>
<gene>
    <name evidence="6" type="ORF">SAMN05444355_1411</name>
</gene>
<evidence type="ECO:0000259" key="5">
    <source>
        <dbReference type="Pfam" id="PF03160"/>
    </source>
</evidence>
<dbReference type="RefSeq" id="WP_217643746.1">
    <property type="nucleotide sequence ID" value="NZ_FOFZ01000041.1"/>
</dbReference>
<feature type="domain" description="Calx-beta" evidence="5">
    <location>
        <begin position="255"/>
        <end position="343"/>
    </location>
</feature>
<keyword evidence="3" id="KW-0106">Calcium</keyword>
<dbReference type="GO" id="GO:0007154">
    <property type="term" value="P:cell communication"/>
    <property type="evidence" value="ECO:0007669"/>
    <property type="project" value="InterPro"/>
</dbReference>
<evidence type="ECO:0000256" key="3">
    <source>
        <dbReference type="ARBA" id="ARBA00022837"/>
    </source>
</evidence>
<dbReference type="AlphaFoldDB" id="A0A1H9S3J4"/>
<evidence type="ECO:0000256" key="1">
    <source>
        <dbReference type="ARBA" id="ARBA00022729"/>
    </source>
</evidence>
<keyword evidence="2" id="KW-0677">Repeat</keyword>
<sequence>SGTLYTGSETLVTGTYYASQTTNGCESSRTSVGVTVNATPVAPTASSNSPICSGADAIFTITGTAGNTVTYTGAASGTATIGAGGTVNVSVAAVTSNTTLNLTNVSNGTCSRALIATTTVNVYSPSVTLTGTTSILENSGGNVILTATLSTVTITNTTVTLAYSGNATNGSDYTASSTIITIAAGSTTGTVTISPIDDDIYEGSETVIADITNVTGGCASELGAQTATVTITDNDDAPDVTIGDATIVEGGILSFPVSLSNPSATTITLTLGFTNVTTSNGDYTTTPVVVTFLAGATTATATVQTTEDTIAESTETFTVGITSSTGTVGSTTATATGTITDNDDAPDVTIGDATIAEGGILSFPVSLSNPSATTITLTLGLTNVTTSNGDYTTAPVVVTFLAGATTATATVQTTEDTIAESTETFTVGITSSTGTVGSTTATATGTIIDNNTAPTVTGITPSIATEGDAVVFDFELSNPSAVDVEYTFTLSTGTAGSSDYTTTDVKVTVLAGATTGTVSVPTTIDTIDESDETFTIHNGAVSATGTIIDNNTAPTVTGITPSIATEGDAVVFDFELSNPSAVDVEYTFTLSTGTAGSSDYTT</sequence>
<evidence type="ECO:0000313" key="7">
    <source>
        <dbReference type="Proteomes" id="UP000183658"/>
    </source>
</evidence>
<dbReference type="InterPro" id="IPR051171">
    <property type="entry name" value="CaCA"/>
</dbReference>
<dbReference type="Gene3D" id="2.60.40.2030">
    <property type="match status" value="4"/>
</dbReference>
<evidence type="ECO:0000313" key="6">
    <source>
        <dbReference type="EMBL" id="SER79561.1"/>
    </source>
</evidence>
<dbReference type="PANTHER" id="PTHR11878">
    <property type="entry name" value="SODIUM/CALCIUM EXCHANGER"/>
    <property type="match status" value="1"/>
</dbReference>
<dbReference type="GO" id="GO:0030001">
    <property type="term" value="P:metal ion transport"/>
    <property type="evidence" value="ECO:0007669"/>
    <property type="project" value="TreeGrafter"/>
</dbReference>
<protein>
    <submittedName>
        <fullName evidence="6">Calx-beta domain-containing protein</fullName>
    </submittedName>
</protein>
<keyword evidence="4" id="KW-0813">Transport</keyword>
<accession>A0A1H9S3J4</accession>
<evidence type="ECO:0000256" key="4">
    <source>
        <dbReference type="ARBA" id="ARBA00023065"/>
    </source>
</evidence>
<dbReference type="PANTHER" id="PTHR11878:SF65">
    <property type="entry name" value="NA_CA-EXCHANGE PROTEIN, ISOFORM G"/>
    <property type="match status" value="1"/>
</dbReference>
<keyword evidence="7" id="KW-1185">Reference proteome</keyword>
<dbReference type="EMBL" id="FOFZ01000041">
    <property type="protein sequence ID" value="SER79561.1"/>
    <property type="molecule type" value="Genomic_DNA"/>
</dbReference>
<feature type="domain" description="Calx-beta" evidence="5">
    <location>
        <begin position="480"/>
        <end position="537"/>
    </location>
</feature>
<organism evidence="6 7">
    <name type="scientific">Flavobacterium frigoris</name>
    <dbReference type="NCBI Taxonomy" id="229204"/>
    <lineage>
        <taxon>Bacteria</taxon>
        <taxon>Pseudomonadati</taxon>
        <taxon>Bacteroidota</taxon>
        <taxon>Flavobacteriia</taxon>
        <taxon>Flavobacteriales</taxon>
        <taxon>Flavobacteriaceae</taxon>
        <taxon>Flavobacterium</taxon>
    </lineage>
</organism>
<dbReference type="SUPFAM" id="SSF141072">
    <property type="entry name" value="CalX-like"/>
    <property type="match status" value="4"/>
</dbReference>
<dbReference type="Pfam" id="PF03160">
    <property type="entry name" value="Calx-beta"/>
    <property type="match status" value="4"/>
</dbReference>
<dbReference type="Proteomes" id="UP000183658">
    <property type="component" value="Unassembled WGS sequence"/>
</dbReference>
<dbReference type="GO" id="GO:0016020">
    <property type="term" value="C:membrane"/>
    <property type="evidence" value="ECO:0007669"/>
    <property type="project" value="InterPro"/>
</dbReference>
<dbReference type="InterPro" id="IPR003644">
    <property type="entry name" value="Calx_beta"/>
</dbReference>